<dbReference type="EMBL" id="SNVX01000021">
    <property type="protein sequence ID" value="TDN50290.1"/>
    <property type="molecule type" value="Genomic_DNA"/>
</dbReference>
<comment type="caution">
    <text evidence="1">The sequence shown here is derived from an EMBL/GenBank/DDBJ whole genome shotgun (WGS) entry which is preliminary data.</text>
</comment>
<dbReference type="AlphaFoldDB" id="A0A4R6DY73"/>
<accession>A0A4R6DY73</accession>
<dbReference type="Proteomes" id="UP000295530">
    <property type="component" value="Unassembled WGS sequence"/>
</dbReference>
<sequence>MTTASSPTLSEDALQEIQEVLDIPLSGSADLLTTAELCATFVSVMVECEDEYYRQALYGRLAHALTVLRQRCVEDLPEWIVRQLTTETVPLSSVPECWQDSEFMLDYAQALTLALSGNTLLVRNAQDLVGLLHDLVYLLVDQLKTPLIVKQ</sequence>
<organism evidence="1 2">
    <name type="scientific">Scandinavium goeteborgense</name>
    <dbReference type="NCBI Taxonomy" id="1851514"/>
    <lineage>
        <taxon>Bacteria</taxon>
        <taxon>Pseudomonadati</taxon>
        <taxon>Pseudomonadota</taxon>
        <taxon>Gammaproteobacteria</taxon>
        <taxon>Enterobacterales</taxon>
        <taxon>Enterobacteriaceae</taxon>
        <taxon>Scandinavium</taxon>
    </lineage>
</organism>
<dbReference type="RefSeq" id="WP_133462219.1">
    <property type="nucleotide sequence ID" value="NZ_SNVX01000021.1"/>
</dbReference>
<proteinExistence type="predicted"/>
<keyword evidence="2" id="KW-1185">Reference proteome</keyword>
<name>A0A4R6DY73_SCAGO</name>
<gene>
    <name evidence="1" type="ORF">EC847_12133</name>
</gene>
<protein>
    <submittedName>
        <fullName evidence="1">Uncharacterized protein</fullName>
    </submittedName>
</protein>
<dbReference type="OrthoDB" id="6612806at2"/>
<evidence type="ECO:0000313" key="1">
    <source>
        <dbReference type="EMBL" id="TDN50290.1"/>
    </source>
</evidence>
<reference evidence="1 2" key="1">
    <citation type="submission" date="2019-03" db="EMBL/GenBank/DDBJ databases">
        <title>Genomic analyses of the natural microbiome of Caenorhabditis elegans.</title>
        <authorList>
            <person name="Samuel B."/>
        </authorList>
    </citation>
    <scope>NUCLEOTIDE SEQUENCE [LARGE SCALE GENOMIC DNA]</scope>
    <source>
        <strain evidence="1 2">BIGb0156</strain>
    </source>
</reference>
<evidence type="ECO:0000313" key="2">
    <source>
        <dbReference type="Proteomes" id="UP000295530"/>
    </source>
</evidence>